<dbReference type="InterPro" id="IPR013815">
    <property type="entry name" value="ATP_grasp_subdomain_1"/>
</dbReference>
<keyword evidence="4 13" id="KW-0436">Ligase</keyword>
<keyword evidence="10" id="KW-0479">Metal-binding</keyword>
<evidence type="ECO:0000313" key="14">
    <source>
        <dbReference type="Proteomes" id="UP000650524"/>
    </source>
</evidence>
<evidence type="ECO:0000256" key="4">
    <source>
        <dbReference type="ARBA" id="ARBA00022598"/>
    </source>
</evidence>
<feature type="binding site" evidence="10">
    <location>
        <position position="256"/>
    </location>
    <ligand>
        <name>Mg(2+)</name>
        <dbReference type="ChEBI" id="CHEBI:18420"/>
        <label>1</label>
    </ligand>
</feature>
<keyword evidence="10" id="KW-0464">Manganese</keyword>
<feature type="binding site" evidence="10">
    <location>
        <position position="244"/>
    </location>
    <ligand>
        <name>Mg(2+)</name>
        <dbReference type="ChEBI" id="CHEBI:18420"/>
        <label>1</label>
    </ligand>
</feature>
<keyword evidence="7" id="KW-0133">Cell shape</keyword>
<protein>
    <submittedName>
        <fullName evidence="13">D-alanine--D-alanine ligase</fullName>
    </submittedName>
</protein>
<evidence type="ECO:0000259" key="12">
    <source>
        <dbReference type="PROSITE" id="PS50975"/>
    </source>
</evidence>
<dbReference type="GO" id="GO:0071555">
    <property type="term" value="P:cell wall organization"/>
    <property type="evidence" value="ECO:0007669"/>
    <property type="project" value="UniProtKB-KW"/>
</dbReference>
<evidence type="ECO:0000256" key="6">
    <source>
        <dbReference type="ARBA" id="ARBA00022840"/>
    </source>
</evidence>
<evidence type="ECO:0000256" key="3">
    <source>
        <dbReference type="ARBA" id="ARBA00022490"/>
    </source>
</evidence>
<dbReference type="Pfam" id="PF01820">
    <property type="entry name" value="Dala_Dala_lig_N"/>
    <property type="match status" value="1"/>
</dbReference>
<evidence type="ECO:0000256" key="7">
    <source>
        <dbReference type="ARBA" id="ARBA00022960"/>
    </source>
</evidence>
<comment type="subcellular location">
    <subcellularLocation>
        <location evidence="1">Cytoplasm</location>
    </subcellularLocation>
</comment>
<dbReference type="Pfam" id="PF07478">
    <property type="entry name" value="Dala_Dala_lig_C"/>
    <property type="match status" value="1"/>
</dbReference>
<dbReference type="InterPro" id="IPR011095">
    <property type="entry name" value="Dala_Dala_lig_C"/>
</dbReference>
<evidence type="ECO:0000256" key="5">
    <source>
        <dbReference type="ARBA" id="ARBA00022741"/>
    </source>
</evidence>
<feature type="binding site" evidence="10">
    <location>
        <position position="256"/>
    </location>
    <ligand>
        <name>Mg(2+)</name>
        <dbReference type="ChEBI" id="CHEBI:18420"/>
        <label>2</label>
    </ligand>
</feature>
<name>A0A8J6MZS7_9DELT</name>
<accession>A0A8J6MZS7</accession>
<evidence type="ECO:0000313" key="13">
    <source>
        <dbReference type="EMBL" id="MBC8177121.1"/>
    </source>
</evidence>
<organism evidence="13 14">
    <name type="scientific">Candidatus Desulfacyla euxinica</name>
    <dbReference type="NCBI Taxonomy" id="2841693"/>
    <lineage>
        <taxon>Bacteria</taxon>
        <taxon>Deltaproteobacteria</taxon>
        <taxon>Candidatus Desulfacyla</taxon>
    </lineage>
</organism>
<keyword evidence="6 11" id="KW-0067">ATP-binding</keyword>
<dbReference type="InterPro" id="IPR000291">
    <property type="entry name" value="D-Ala_lig_Van_CS"/>
</dbReference>
<dbReference type="HAMAP" id="MF_00047">
    <property type="entry name" value="Dala_Dala_lig"/>
    <property type="match status" value="1"/>
</dbReference>
<dbReference type="GO" id="GO:0009252">
    <property type="term" value="P:peptidoglycan biosynthetic process"/>
    <property type="evidence" value="ECO:0007669"/>
    <property type="project" value="UniProtKB-UniPathway"/>
</dbReference>
<evidence type="ECO:0000256" key="10">
    <source>
        <dbReference type="PIRSR" id="PIRSR039102-3"/>
    </source>
</evidence>
<dbReference type="GO" id="GO:0008360">
    <property type="term" value="P:regulation of cell shape"/>
    <property type="evidence" value="ECO:0007669"/>
    <property type="project" value="UniProtKB-KW"/>
</dbReference>
<dbReference type="PIRSF" id="PIRSF039102">
    <property type="entry name" value="Ddl/VanB"/>
    <property type="match status" value="1"/>
</dbReference>
<dbReference type="PROSITE" id="PS50975">
    <property type="entry name" value="ATP_GRASP"/>
    <property type="match status" value="1"/>
</dbReference>
<keyword evidence="10" id="KW-0460">Magnesium</keyword>
<dbReference type="EMBL" id="JACNJD010000188">
    <property type="protein sequence ID" value="MBC8177121.1"/>
    <property type="molecule type" value="Genomic_DNA"/>
</dbReference>
<dbReference type="Gene3D" id="3.30.1490.20">
    <property type="entry name" value="ATP-grasp fold, A domain"/>
    <property type="match status" value="1"/>
</dbReference>
<evidence type="ECO:0000256" key="9">
    <source>
        <dbReference type="ARBA" id="ARBA00023316"/>
    </source>
</evidence>
<dbReference type="PANTHER" id="PTHR23132:SF23">
    <property type="entry name" value="D-ALANINE--D-ALANINE LIGASE B"/>
    <property type="match status" value="1"/>
</dbReference>
<dbReference type="GO" id="GO:0046872">
    <property type="term" value="F:metal ion binding"/>
    <property type="evidence" value="ECO:0007669"/>
    <property type="project" value="UniProtKB-KW"/>
</dbReference>
<dbReference type="NCBIfam" id="TIGR01205">
    <property type="entry name" value="D_ala_D_alaTIGR"/>
    <property type="match status" value="1"/>
</dbReference>
<evidence type="ECO:0000256" key="2">
    <source>
        <dbReference type="ARBA" id="ARBA00010871"/>
    </source>
</evidence>
<feature type="binding site" evidence="10">
    <location>
        <position position="258"/>
    </location>
    <ligand>
        <name>Mg(2+)</name>
        <dbReference type="ChEBI" id="CHEBI:18420"/>
        <label>2</label>
    </ligand>
</feature>
<dbReference type="PROSITE" id="PS00843">
    <property type="entry name" value="DALA_DALA_LIGASE_1"/>
    <property type="match status" value="1"/>
</dbReference>
<feature type="non-terminal residue" evidence="13">
    <location>
        <position position="1"/>
    </location>
</feature>
<keyword evidence="9" id="KW-0961">Cell wall biogenesis/degradation</keyword>
<comment type="similarity">
    <text evidence="2">Belongs to the D-alanine--D-alanine ligase family.</text>
</comment>
<comment type="caution">
    <text evidence="13">The sequence shown here is derived from an EMBL/GenBank/DDBJ whole genome shotgun (WGS) entry which is preliminary data.</text>
</comment>
<evidence type="ECO:0000256" key="8">
    <source>
        <dbReference type="ARBA" id="ARBA00022984"/>
    </source>
</evidence>
<dbReference type="InterPro" id="IPR011761">
    <property type="entry name" value="ATP-grasp"/>
</dbReference>
<keyword evidence="5 11" id="KW-0547">Nucleotide-binding</keyword>
<keyword evidence="3" id="KW-0963">Cytoplasm</keyword>
<dbReference type="GO" id="GO:0005524">
    <property type="term" value="F:ATP binding"/>
    <property type="evidence" value="ECO:0007669"/>
    <property type="project" value="UniProtKB-UniRule"/>
</dbReference>
<keyword evidence="8" id="KW-0573">Peptidoglycan synthesis</keyword>
<reference evidence="13 14" key="1">
    <citation type="submission" date="2020-08" db="EMBL/GenBank/DDBJ databases">
        <title>Bridging the membrane lipid divide: bacteria of the FCB group superphylum have the potential to synthesize archaeal ether lipids.</title>
        <authorList>
            <person name="Villanueva L."/>
            <person name="Von Meijenfeldt F.A.B."/>
            <person name="Westbye A.B."/>
            <person name="Yadav S."/>
            <person name="Hopmans E.C."/>
            <person name="Dutilh B.E."/>
            <person name="Sinninghe Damste J.S."/>
        </authorList>
    </citation>
    <scope>NUCLEOTIDE SEQUENCE [LARGE SCALE GENOMIC DNA]</scope>
    <source>
        <strain evidence="13">NIOZ-UU27</strain>
    </source>
</reference>
<dbReference type="GO" id="GO:0008716">
    <property type="term" value="F:D-alanine-D-alanine ligase activity"/>
    <property type="evidence" value="ECO:0007669"/>
    <property type="project" value="InterPro"/>
</dbReference>
<proteinExistence type="inferred from homology"/>
<sequence length="297" mass="32813">EREVSLKSGKAVYAALNRERYDVTIYDPRNDLEVLTKRRAEIDLAFILLHGKFGEDGRVQGMLDILQIPFVGSGVLSSAMAMNKRIAKDVCRGVGLRVAEEVILKQGERFSVKRLIAKLGSPVVIKPVSEGSSIGISIAHDREEILEGIDKAFQYDAEVMAEEYLDGTEITCCVLGNQDLETLPVVEIVPDVAHTFFDYEAKYLPGATDEICPARIAPALAEEAASCAKKAHRALKCSVWSRSDMIIRDKTLYLLEINTLPGMTETSLFPLAARRAGMTLSDLLDRLIMCSLEQYGE</sequence>
<dbReference type="InterPro" id="IPR005905">
    <property type="entry name" value="D_ala_D_ala"/>
</dbReference>
<dbReference type="Proteomes" id="UP000650524">
    <property type="component" value="Unassembled WGS sequence"/>
</dbReference>
<comment type="cofactor">
    <cofactor evidence="10">
        <name>Mg(2+)</name>
        <dbReference type="ChEBI" id="CHEBI:18420"/>
    </cofactor>
    <cofactor evidence="10">
        <name>Mn(2+)</name>
        <dbReference type="ChEBI" id="CHEBI:29035"/>
    </cofactor>
    <text evidence="10">Binds 2 magnesium or manganese ions per subunit.</text>
</comment>
<evidence type="ECO:0000256" key="11">
    <source>
        <dbReference type="PROSITE-ProRule" id="PRU00409"/>
    </source>
</evidence>
<feature type="domain" description="ATP-grasp" evidence="12">
    <location>
        <begin position="88"/>
        <end position="289"/>
    </location>
</feature>
<dbReference type="PANTHER" id="PTHR23132">
    <property type="entry name" value="D-ALANINE--D-ALANINE LIGASE"/>
    <property type="match status" value="1"/>
</dbReference>
<dbReference type="UniPathway" id="UPA00219"/>
<dbReference type="SUPFAM" id="SSF52440">
    <property type="entry name" value="PreATP-grasp domain"/>
    <property type="match status" value="1"/>
</dbReference>
<gene>
    <name evidence="13" type="ORF">H8E19_06905</name>
</gene>
<dbReference type="InterPro" id="IPR016185">
    <property type="entry name" value="PreATP-grasp_dom_sf"/>
</dbReference>
<dbReference type="AlphaFoldDB" id="A0A8J6MZS7"/>
<evidence type="ECO:0000256" key="1">
    <source>
        <dbReference type="ARBA" id="ARBA00004496"/>
    </source>
</evidence>
<dbReference type="SUPFAM" id="SSF56059">
    <property type="entry name" value="Glutathione synthetase ATP-binding domain-like"/>
    <property type="match status" value="1"/>
</dbReference>
<dbReference type="PROSITE" id="PS00844">
    <property type="entry name" value="DALA_DALA_LIGASE_2"/>
    <property type="match status" value="1"/>
</dbReference>
<dbReference type="GO" id="GO:0005737">
    <property type="term" value="C:cytoplasm"/>
    <property type="evidence" value="ECO:0007669"/>
    <property type="project" value="UniProtKB-SubCell"/>
</dbReference>
<dbReference type="InterPro" id="IPR011127">
    <property type="entry name" value="Dala_Dala_lig_N"/>
</dbReference>
<dbReference type="Gene3D" id="3.30.470.20">
    <property type="entry name" value="ATP-grasp fold, B domain"/>
    <property type="match status" value="1"/>
</dbReference>
<dbReference type="Gene3D" id="3.40.50.20">
    <property type="match status" value="1"/>
</dbReference>
<dbReference type="NCBIfam" id="NF002378">
    <property type="entry name" value="PRK01372.1"/>
    <property type="match status" value="1"/>
</dbReference>